<protein>
    <submittedName>
        <fullName evidence="2">Uncharacterized protein</fullName>
    </submittedName>
</protein>
<accession>A0A221P3Z8</accession>
<organism evidence="2 3">
    <name type="scientific">Streptomyces pluripotens</name>
    <dbReference type="NCBI Taxonomy" id="1355015"/>
    <lineage>
        <taxon>Bacteria</taxon>
        <taxon>Bacillati</taxon>
        <taxon>Actinomycetota</taxon>
        <taxon>Actinomycetes</taxon>
        <taxon>Kitasatosporales</taxon>
        <taxon>Streptomycetaceae</taxon>
        <taxon>Streptomyces</taxon>
    </lineage>
</organism>
<keyword evidence="3" id="KW-1185">Reference proteome</keyword>
<reference evidence="2 3" key="1">
    <citation type="submission" date="2017-07" db="EMBL/GenBank/DDBJ databases">
        <title>Genome sequence of Streptomyces pluripotens MUSC 137T.</title>
        <authorList>
            <person name="Ser H.-L."/>
            <person name="Lee L.-H."/>
        </authorList>
    </citation>
    <scope>NUCLEOTIDE SEQUENCE [LARGE SCALE GENOMIC DNA]</scope>
    <source>
        <strain evidence="2 3">MUSC 137</strain>
    </source>
</reference>
<dbReference type="EMBL" id="CP022433">
    <property type="protein sequence ID" value="ASN27003.1"/>
    <property type="molecule type" value="Genomic_DNA"/>
</dbReference>
<feature type="region of interest" description="Disordered" evidence="1">
    <location>
        <begin position="1"/>
        <end position="28"/>
    </location>
</feature>
<dbReference type="AlphaFoldDB" id="A0A221P3Z8"/>
<sequence>MRRPPWRKCFTEASSRAGSAQAGEFHQDPWNEAQGKHFDLVLREHDKSARGESLECLAGAGVVFAQHP</sequence>
<evidence type="ECO:0000256" key="1">
    <source>
        <dbReference type="SAM" id="MobiDB-lite"/>
    </source>
</evidence>
<dbReference type="KEGG" id="splu:LK06_025470"/>
<dbReference type="Proteomes" id="UP000031501">
    <property type="component" value="Chromosome"/>
</dbReference>
<evidence type="ECO:0000313" key="3">
    <source>
        <dbReference type="Proteomes" id="UP000031501"/>
    </source>
</evidence>
<proteinExistence type="predicted"/>
<evidence type="ECO:0000313" key="2">
    <source>
        <dbReference type="EMBL" id="ASN27003.1"/>
    </source>
</evidence>
<name>A0A221P3Z8_9ACTN</name>
<gene>
    <name evidence="2" type="ORF">LK07_26630</name>
</gene>